<organism evidence="2 3">
    <name type="scientific">Zarconia navalis LEGE 11467</name>
    <dbReference type="NCBI Taxonomy" id="1828826"/>
    <lineage>
        <taxon>Bacteria</taxon>
        <taxon>Bacillati</taxon>
        <taxon>Cyanobacteriota</taxon>
        <taxon>Cyanophyceae</taxon>
        <taxon>Oscillatoriophycideae</taxon>
        <taxon>Oscillatoriales</taxon>
        <taxon>Oscillatoriales incertae sedis</taxon>
        <taxon>Zarconia</taxon>
        <taxon>Zarconia navalis</taxon>
    </lineage>
</organism>
<dbReference type="SMART" id="SM00450">
    <property type="entry name" value="RHOD"/>
    <property type="match status" value="1"/>
</dbReference>
<accession>A0A928W165</accession>
<dbReference type="InterPro" id="IPR036873">
    <property type="entry name" value="Rhodanese-like_dom_sf"/>
</dbReference>
<dbReference type="SUPFAM" id="SSF52821">
    <property type="entry name" value="Rhodanese/Cell cycle control phosphatase"/>
    <property type="match status" value="1"/>
</dbReference>
<dbReference type="AlphaFoldDB" id="A0A928W165"/>
<dbReference type="PROSITE" id="PS50206">
    <property type="entry name" value="RHODANESE_3"/>
    <property type="match status" value="1"/>
</dbReference>
<evidence type="ECO:0000313" key="2">
    <source>
        <dbReference type="EMBL" id="MBE9041390.1"/>
    </source>
</evidence>
<dbReference type="Proteomes" id="UP000621799">
    <property type="component" value="Unassembled WGS sequence"/>
</dbReference>
<protein>
    <submittedName>
        <fullName evidence="2">Rhodanese</fullName>
    </submittedName>
</protein>
<evidence type="ECO:0000313" key="3">
    <source>
        <dbReference type="Proteomes" id="UP000621799"/>
    </source>
</evidence>
<dbReference type="Pfam" id="PF00581">
    <property type="entry name" value="Rhodanese"/>
    <property type="match status" value="1"/>
</dbReference>
<dbReference type="PANTHER" id="PTHR43629:SF2">
    <property type="entry name" value="RHODANESE-LIKE_PPIC DOMAIN-CONTAINING PROTEIN 12, CHLOROPLASTIC"/>
    <property type="match status" value="1"/>
</dbReference>
<dbReference type="InterPro" id="IPR001763">
    <property type="entry name" value="Rhodanese-like_dom"/>
</dbReference>
<proteinExistence type="predicted"/>
<dbReference type="InterPro" id="IPR052204">
    <property type="entry name" value="PpiC/parvulin_rotamase"/>
</dbReference>
<evidence type="ECO:0000259" key="1">
    <source>
        <dbReference type="PROSITE" id="PS50206"/>
    </source>
</evidence>
<dbReference type="EMBL" id="JADEXN010000188">
    <property type="protein sequence ID" value="MBE9041390.1"/>
    <property type="molecule type" value="Genomic_DNA"/>
</dbReference>
<gene>
    <name evidence="2" type="ORF">IQ235_11415</name>
</gene>
<comment type="caution">
    <text evidence="2">The sequence shown here is derived from an EMBL/GenBank/DDBJ whole genome shotgun (WGS) entry which is preliminary data.</text>
</comment>
<feature type="domain" description="Rhodanese" evidence="1">
    <location>
        <begin position="23"/>
        <end position="115"/>
    </location>
</feature>
<name>A0A928W165_9CYAN</name>
<reference evidence="2" key="1">
    <citation type="submission" date="2020-10" db="EMBL/GenBank/DDBJ databases">
        <authorList>
            <person name="Castelo-Branco R."/>
            <person name="Eusebio N."/>
            <person name="Adriana R."/>
            <person name="Vieira A."/>
            <person name="Brugerolle De Fraissinette N."/>
            <person name="Rezende De Castro R."/>
            <person name="Schneider M.P."/>
            <person name="Vasconcelos V."/>
            <person name="Leao P.N."/>
        </authorList>
    </citation>
    <scope>NUCLEOTIDE SEQUENCE</scope>
    <source>
        <strain evidence="2">LEGE 11467</strain>
    </source>
</reference>
<dbReference type="PANTHER" id="PTHR43629">
    <property type="entry name" value="PEPTIDYL-PROLYL CIS-TRANS ISOMERASE"/>
    <property type="match status" value="1"/>
</dbReference>
<sequence>MNDPTSIDRISVEELAVRLASEPNNSRQLIDVREPHEVEIASLDGFENLPLSEAEQWTATIRDRFDPNTETLVLCHHGMRSAQMCHWLVSQGFSQVYNIEGGIDAYSIVVDRSVPRY</sequence>
<keyword evidence="3" id="KW-1185">Reference proteome</keyword>
<dbReference type="Gene3D" id="3.40.250.10">
    <property type="entry name" value="Rhodanese-like domain"/>
    <property type="match status" value="1"/>
</dbReference>
<dbReference type="RefSeq" id="WP_264321601.1">
    <property type="nucleotide sequence ID" value="NZ_JADEXN010000188.1"/>
</dbReference>